<feature type="region of interest" description="Disordered" evidence="7">
    <location>
        <begin position="260"/>
        <end position="283"/>
    </location>
</feature>
<feature type="region of interest" description="Disordered" evidence="7">
    <location>
        <begin position="157"/>
        <end position="176"/>
    </location>
</feature>
<feature type="compositionally biased region" description="Acidic residues" evidence="7">
    <location>
        <begin position="269"/>
        <end position="280"/>
    </location>
</feature>
<feature type="transmembrane region" description="Helical" evidence="8">
    <location>
        <begin position="30"/>
        <end position="47"/>
    </location>
</feature>
<sequence length="374" mass="40067">MSSTTTTTTNHLNKEIRDAAVKARNLRNRAFILAAGLAASAWVLGYLEDKSSDSESESESSSSKSEGQEIPSLLKANRLGKDQKTRLARAAAQQQAHNQQCLYRVCAGVTTFRARDPDPHAVDGGAILGIRIEVLSRGRFLRPYYVLLNRPYSSGAAADGSGNGVGENGNARRQGKGKTWLRVHRHTLPACIPVAGLAARYLPAPPKTGDDVDGGRDEGRAKIQEKQDLARFARAVRREVIRYHNRLGVVGDLRRAAGLDKKADGETAAPEEEAAAPEEEGPGRLLDITASDAEAKHITIEWADGRIGRLVMGDDGEIVKLVVVGRNGRDREAERELLGGAVRVDELARRLAASARRGGGFVVSSGRGGSLTAG</sequence>
<proteinExistence type="inferred from homology"/>
<dbReference type="GO" id="GO:0005634">
    <property type="term" value="C:nucleus"/>
    <property type="evidence" value="ECO:0007669"/>
    <property type="project" value="UniProtKB-SubCell"/>
</dbReference>
<keyword evidence="8" id="KW-0812">Transmembrane</keyword>
<evidence type="ECO:0000256" key="1">
    <source>
        <dbReference type="ARBA" id="ARBA00004123"/>
    </source>
</evidence>
<protein>
    <submittedName>
        <fullName evidence="9">Uncharacterized protein</fullName>
    </submittedName>
</protein>
<evidence type="ECO:0000256" key="4">
    <source>
        <dbReference type="ARBA" id="ARBA00022454"/>
    </source>
</evidence>
<reference evidence="9" key="2">
    <citation type="submission" date="2023-05" db="EMBL/GenBank/DDBJ databases">
        <authorList>
            <consortium name="Lawrence Berkeley National Laboratory"/>
            <person name="Steindorff A."/>
            <person name="Hensen N."/>
            <person name="Bonometti L."/>
            <person name="Westerberg I."/>
            <person name="Brannstrom I.O."/>
            <person name="Guillou S."/>
            <person name="Cros-Aarteil S."/>
            <person name="Calhoun S."/>
            <person name="Haridas S."/>
            <person name="Kuo A."/>
            <person name="Mondo S."/>
            <person name="Pangilinan J."/>
            <person name="Riley R."/>
            <person name="Labutti K."/>
            <person name="Andreopoulos B."/>
            <person name="Lipzen A."/>
            <person name="Chen C."/>
            <person name="Yanf M."/>
            <person name="Daum C."/>
            <person name="Ng V."/>
            <person name="Clum A."/>
            <person name="Ohm R."/>
            <person name="Martin F."/>
            <person name="Silar P."/>
            <person name="Natvig D."/>
            <person name="Lalanne C."/>
            <person name="Gautier V."/>
            <person name="Ament-Velasquez S.L."/>
            <person name="Kruys A."/>
            <person name="Hutchinson M.I."/>
            <person name="Powell A.J."/>
            <person name="Barry K."/>
            <person name="Miller A.N."/>
            <person name="Grigoriev I.V."/>
            <person name="Debuchy R."/>
            <person name="Gladieux P."/>
            <person name="Thoren M.H."/>
            <person name="Johannesson H."/>
        </authorList>
    </citation>
    <scope>NUCLEOTIDE SEQUENCE</scope>
    <source>
        <strain evidence="9">CBS 508.74</strain>
    </source>
</reference>
<gene>
    <name evidence="9" type="ORF">N656DRAFT_773647</name>
</gene>
<comment type="caution">
    <text evidence="9">The sequence shown here is derived from an EMBL/GenBank/DDBJ whole genome shotgun (WGS) entry which is preliminary data.</text>
</comment>
<keyword evidence="8" id="KW-0472">Membrane</keyword>
<evidence type="ECO:0000313" key="9">
    <source>
        <dbReference type="EMBL" id="KAK4117497.1"/>
    </source>
</evidence>
<dbReference type="AlphaFoldDB" id="A0AAN6TMZ5"/>
<keyword evidence="10" id="KW-1185">Reference proteome</keyword>
<evidence type="ECO:0000256" key="8">
    <source>
        <dbReference type="SAM" id="Phobius"/>
    </source>
</evidence>
<keyword evidence="6" id="KW-0137">Centromere</keyword>
<dbReference type="GeneID" id="89938225"/>
<keyword evidence="8" id="KW-1133">Transmembrane helix</keyword>
<evidence type="ECO:0000256" key="3">
    <source>
        <dbReference type="ARBA" id="ARBA00007321"/>
    </source>
</evidence>
<dbReference type="GO" id="GO:0031511">
    <property type="term" value="C:Mis6-Sim4 complex"/>
    <property type="evidence" value="ECO:0007669"/>
    <property type="project" value="TreeGrafter"/>
</dbReference>
<dbReference type="PANTHER" id="PTHR14582">
    <property type="entry name" value="INNER KINETOCHORE SUBUNIT MAL2"/>
    <property type="match status" value="1"/>
</dbReference>
<dbReference type="RefSeq" id="XP_064675067.1">
    <property type="nucleotide sequence ID" value="XM_064814100.1"/>
</dbReference>
<evidence type="ECO:0000256" key="7">
    <source>
        <dbReference type="SAM" id="MobiDB-lite"/>
    </source>
</evidence>
<dbReference type="InterPro" id="IPR018464">
    <property type="entry name" value="CENP-O"/>
</dbReference>
<feature type="region of interest" description="Disordered" evidence="7">
    <location>
        <begin position="203"/>
        <end position="222"/>
    </location>
</feature>
<dbReference type="Proteomes" id="UP001302812">
    <property type="component" value="Unassembled WGS sequence"/>
</dbReference>
<feature type="compositionally biased region" description="Basic and acidic residues" evidence="7">
    <location>
        <begin position="208"/>
        <end position="222"/>
    </location>
</feature>
<name>A0AAN6TMZ5_9PEZI</name>
<dbReference type="PANTHER" id="PTHR14582:SF1">
    <property type="entry name" value="CENTROMERE PROTEIN O"/>
    <property type="match status" value="1"/>
</dbReference>
<evidence type="ECO:0000256" key="2">
    <source>
        <dbReference type="ARBA" id="ARBA00004584"/>
    </source>
</evidence>
<organism evidence="9 10">
    <name type="scientific">Canariomyces notabilis</name>
    <dbReference type="NCBI Taxonomy" id="2074819"/>
    <lineage>
        <taxon>Eukaryota</taxon>
        <taxon>Fungi</taxon>
        <taxon>Dikarya</taxon>
        <taxon>Ascomycota</taxon>
        <taxon>Pezizomycotina</taxon>
        <taxon>Sordariomycetes</taxon>
        <taxon>Sordariomycetidae</taxon>
        <taxon>Sordariales</taxon>
        <taxon>Chaetomiaceae</taxon>
        <taxon>Canariomyces</taxon>
    </lineage>
</organism>
<dbReference type="Pfam" id="PF09496">
    <property type="entry name" value="CENP-O"/>
    <property type="match status" value="1"/>
</dbReference>
<dbReference type="EMBL" id="MU853332">
    <property type="protein sequence ID" value="KAK4117497.1"/>
    <property type="molecule type" value="Genomic_DNA"/>
</dbReference>
<feature type="region of interest" description="Disordered" evidence="7">
    <location>
        <begin position="53"/>
        <end position="75"/>
    </location>
</feature>
<comment type="similarity">
    <text evidence="3">Belongs to the CENP-O/MCM21 family.</text>
</comment>
<accession>A0AAN6TMZ5</accession>
<evidence type="ECO:0000256" key="6">
    <source>
        <dbReference type="ARBA" id="ARBA00023328"/>
    </source>
</evidence>
<reference evidence="9" key="1">
    <citation type="journal article" date="2023" name="Mol. Phylogenet. Evol.">
        <title>Genome-scale phylogeny and comparative genomics of the fungal order Sordariales.</title>
        <authorList>
            <person name="Hensen N."/>
            <person name="Bonometti L."/>
            <person name="Westerberg I."/>
            <person name="Brannstrom I.O."/>
            <person name="Guillou S."/>
            <person name="Cros-Aarteil S."/>
            <person name="Calhoun S."/>
            <person name="Haridas S."/>
            <person name="Kuo A."/>
            <person name="Mondo S."/>
            <person name="Pangilinan J."/>
            <person name="Riley R."/>
            <person name="LaButti K."/>
            <person name="Andreopoulos B."/>
            <person name="Lipzen A."/>
            <person name="Chen C."/>
            <person name="Yan M."/>
            <person name="Daum C."/>
            <person name="Ng V."/>
            <person name="Clum A."/>
            <person name="Steindorff A."/>
            <person name="Ohm R.A."/>
            <person name="Martin F."/>
            <person name="Silar P."/>
            <person name="Natvig D.O."/>
            <person name="Lalanne C."/>
            <person name="Gautier V."/>
            <person name="Ament-Velasquez S.L."/>
            <person name="Kruys A."/>
            <person name="Hutchinson M.I."/>
            <person name="Powell A.J."/>
            <person name="Barry K."/>
            <person name="Miller A.N."/>
            <person name="Grigoriev I.V."/>
            <person name="Debuchy R."/>
            <person name="Gladieux P."/>
            <person name="Hiltunen Thoren M."/>
            <person name="Johannesson H."/>
        </authorList>
    </citation>
    <scope>NUCLEOTIDE SEQUENCE</scope>
    <source>
        <strain evidence="9">CBS 508.74</strain>
    </source>
</reference>
<keyword evidence="5" id="KW-0539">Nucleus</keyword>
<evidence type="ECO:0000313" key="10">
    <source>
        <dbReference type="Proteomes" id="UP001302812"/>
    </source>
</evidence>
<evidence type="ECO:0000256" key="5">
    <source>
        <dbReference type="ARBA" id="ARBA00023242"/>
    </source>
</evidence>
<comment type="subcellular location">
    <subcellularLocation>
        <location evidence="2">Chromosome</location>
        <location evidence="2">Centromere</location>
    </subcellularLocation>
    <subcellularLocation>
        <location evidence="1">Nucleus</location>
    </subcellularLocation>
</comment>
<keyword evidence="4" id="KW-0158">Chromosome</keyword>